<reference evidence="5 6" key="1">
    <citation type="journal article" date="2018" name="Front. Microbiol.">
        <title>Description and Comparative Genomics of Macrococcus caseolyticus subsp. hominis subsp. nov., Macrococcus goetzii sp. nov., Macrococcus epidermidis sp. nov., and Macrococcus bohemicus sp. nov., Novel Macrococci From Human Clinical Material With Virulence Potential and Suspected Uptake of Foreign DNA by Natural Transformation.</title>
        <authorList>
            <person name="Maslanova I."/>
            <person name="Wertheimer Z."/>
            <person name="Sedlacek I."/>
            <person name="Svec P."/>
            <person name="Indrakova A."/>
            <person name="Kovarovic V."/>
            <person name="Schumann P."/>
            <person name="Sproer C."/>
            <person name="Kralova S."/>
            <person name="Sedo O."/>
            <person name="Kristofova L."/>
            <person name="Vrbovska V."/>
            <person name="Fuzik T."/>
            <person name="Petras P."/>
            <person name="Zdrahal Z."/>
            <person name="Ruzickova V."/>
            <person name="Doskar J."/>
            <person name="Pantucek R."/>
        </authorList>
    </citation>
    <scope>NUCLEOTIDE SEQUENCE [LARGE SCALE GENOMIC DNA]</scope>
    <source>
        <strain evidence="5 6">03/115</strain>
    </source>
</reference>
<proteinExistence type="predicted"/>
<dbReference type="PANTHER" id="PTHR30146:SF105">
    <property type="entry name" value="CATABOLITE CONTROL PROTEIN B"/>
    <property type="match status" value="1"/>
</dbReference>
<keyword evidence="2" id="KW-0238">DNA-binding</keyword>
<dbReference type="SUPFAM" id="SSF47413">
    <property type="entry name" value="lambda repressor-like DNA-binding domains"/>
    <property type="match status" value="1"/>
</dbReference>
<dbReference type="InterPro" id="IPR001761">
    <property type="entry name" value="Peripla_BP/Lac1_sug-bd_dom"/>
</dbReference>
<dbReference type="EMBL" id="PZJG01000001">
    <property type="protein sequence ID" value="RAK50571.1"/>
    <property type="molecule type" value="Genomic_DNA"/>
</dbReference>
<dbReference type="AlphaFoldDB" id="A0A328A7T8"/>
<feature type="domain" description="HTH lacI-type" evidence="4">
    <location>
        <begin position="15"/>
        <end position="69"/>
    </location>
</feature>
<dbReference type="OrthoDB" id="9798934at2"/>
<dbReference type="InterPro" id="IPR028082">
    <property type="entry name" value="Peripla_BP_I"/>
</dbReference>
<dbReference type="PANTHER" id="PTHR30146">
    <property type="entry name" value="LACI-RELATED TRANSCRIPTIONAL REPRESSOR"/>
    <property type="match status" value="1"/>
</dbReference>
<sequence length="327" mass="37523">MYETRFIARRNCFMSNIRDIAKAAGVSVTTVSRVINHHPYVTEEKRNKVMQAMKTLNYIPNHLAVNLSRGKSRVIAVVFPWITNPYYLRILEGAIKQASSHHYHIIVIETHYNEDEEIKALEMLKHRSIDGIIFITKQLSIETICDNEEYGPIVLMEKNDYLPYIFIDQYEAMKKALNHLMSEDYKKIGYTVHRNNGFSANERTKAYATLPEDMQYKEFIYISGLSLTERKQLAQRILKQMNLPDALTVTNDAHCAGLYAEFQNQGIKVPEDIALISYENGELSQVNNITSVDLPLLQMGERSVELILSASVTSEELPSKLIIRKST</sequence>
<evidence type="ECO:0000256" key="1">
    <source>
        <dbReference type="ARBA" id="ARBA00023015"/>
    </source>
</evidence>
<dbReference type="Gene3D" id="3.40.50.2300">
    <property type="match status" value="2"/>
</dbReference>
<protein>
    <submittedName>
        <fullName evidence="5">LacI family transcriptional regulator</fullName>
    </submittedName>
</protein>
<dbReference type="GO" id="GO:0000976">
    <property type="term" value="F:transcription cis-regulatory region binding"/>
    <property type="evidence" value="ECO:0007669"/>
    <property type="project" value="TreeGrafter"/>
</dbReference>
<dbReference type="Pfam" id="PF00356">
    <property type="entry name" value="LacI"/>
    <property type="match status" value="1"/>
</dbReference>
<keyword evidence="3" id="KW-0804">Transcription</keyword>
<dbReference type="SUPFAM" id="SSF53822">
    <property type="entry name" value="Periplasmic binding protein-like I"/>
    <property type="match status" value="1"/>
</dbReference>
<dbReference type="PROSITE" id="PS50932">
    <property type="entry name" value="HTH_LACI_2"/>
    <property type="match status" value="1"/>
</dbReference>
<dbReference type="GO" id="GO:0003700">
    <property type="term" value="F:DNA-binding transcription factor activity"/>
    <property type="evidence" value="ECO:0007669"/>
    <property type="project" value="TreeGrafter"/>
</dbReference>
<dbReference type="SMART" id="SM00354">
    <property type="entry name" value="HTH_LACI"/>
    <property type="match status" value="1"/>
</dbReference>
<evidence type="ECO:0000256" key="3">
    <source>
        <dbReference type="ARBA" id="ARBA00023163"/>
    </source>
</evidence>
<name>A0A328A7T8_9STAP</name>
<dbReference type="CDD" id="cd01392">
    <property type="entry name" value="HTH_LacI"/>
    <property type="match status" value="1"/>
</dbReference>
<dbReference type="CDD" id="cd06286">
    <property type="entry name" value="PBP1_CcpB-like"/>
    <property type="match status" value="1"/>
</dbReference>
<evidence type="ECO:0000259" key="4">
    <source>
        <dbReference type="PROSITE" id="PS50932"/>
    </source>
</evidence>
<dbReference type="PROSITE" id="PS00356">
    <property type="entry name" value="HTH_LACI_1"/>
    <property type="match status" value="1"/>
</dbReference>
<dbReference type="InterPro" id="IPR010982">
    <property type="entry name" value="Lambda_DNA-bd_dom_sf"/>
</dbReference>
<gene>
    <name evidence="5" type="ORF">BHX94_03645</name>
</gene>
<dbReference type="Gene3D" id="1.10.260.40">
    <property type="entry name" value="lambda repressor-like DNA-binding domains"/>
    <property type="match status" value="1"/>
</dbReference>
<organism evidence="5 6">
    <name type="scientific">Macrococcoides bohemicum</name>
    <dbReference type="NCBI Taxonomy" id="1903056"/>
    <lineage>
        <taxon>Bacteria</taxon>
        <taxon>Bacillati</taxon>
        <taxon>Bacillota</taxon>
        <taxon>Bacilli</taxon>
        <taxon>Bacillales</taxon>
        <taxon>Staphylococcaceae</taxon>
        <taxon>Macrococcoides</taxon>
    </lineage>
</organism>
<accession>A0A328A7T8</accession>
<evidence type="ECO:0000313" key="5">
    <source>
        <dbReference type="EMBL" id="RAK50571.1"/>
    </source>
</evidence>
<dbReference type="Pfam" id="PF00532">
    <property type="entry name" value="Peripla_BP_1"/>
    <property type="match status" value="1"/>
</dbReference>
<keyword evidence="1" id="KW-0805">Transcription regulation</keyword>
<comment type="caution">
    <text evidence="5">The sequence shown here is derived from an EMBL/GenBank/DDBJ whole genome shotgun (WGS) entry which is preliminary data.</text>
</comment>
<dbReference type="InterPro" id="IPR000843">
    <property type="entry name" value="HTH_LacI"/>
</dbReference>
<dbReference type="Proteomes" id="UP000249579">
    <property type="component" value="Unassembled WGS sequence"/>
</dbReference>
<evidence type="ECO:0000313" key="6">
    <source>
        <dbReference type="Proteomes" id="UP000249579"/>
    </source>
</evidence>
<dbReference type="PRINTS" id="PR00036">
    <property type="entry name" value="HTHLACI"/>
</dbReference>
<evidence type="ECO:0000256" key="2">
    <source>
        <dbReference type="ARBA" id="ARBA00023125"/>
    </source>
</evidence>